<feature type="domain" description="Glucose-methanol-choline oxidoreductase N-terminal" evidence="5">
    <location>
        <begin position="4"/>
        <end position="261"/>
    </location>
</feature>
<dbReference type="PANTHER" id="PTHR11552:SF147">
    <property type="entry name" value="CHOLINE DEHYDROGENASE, MITOCHONDRIAL"/>
    <property type="match status" value="1"/>
</dbReference>
<dbReference type="Pfam" id="PF05199">
    <property type="entry name" value="GMC_oxred_C"/>
    <property type="match status" value="1"/>
</dbReference>
<dbReference type="InterPro" id="IPR012132">
    <property type="entry name" value="GMC_OxRdtase"/>
</dbReference>
<evidence type="ECO:0000256" key="2">
    <source>
        <dbReference type="ARBA" id="ARBA00010790"/>
    </source>
</evidence>
<evidence type="ECO:0000256" key="4">
    <source>
        <dbReference type="ARBA" id="ARBA00022827"/>
    </source>
</evidence>
<dbReference type="EMBL" id="JACXYY010000005">
    <property type="protein sequence ID" value="MBD3915562.1"/>
    <property type="molecule type" value="Genomic_DNA"/>
</dbReference>
<dbReference type="SUPFAM" id="SSF51905">
    <property type="entry name" value="FAD/NAD(P)-binding domain"/>
    <property type="match status" value="1"/>
</dbReference>
<feature type="domain" description="Glucose-methanol-choline oxidoreductase C-terminal" evidence="6">
    <location>
        <begin position="325"/>
        <end position="464"/>
    </location>
</feature>
<name>A0ABR8MLA6_9ACTN</name>
<keyword evidence="8" id="KW-1185">Reference proteome</keyword>
<dbReference type="Gene3D" id="3.50.50.60">
    <property type="entry name" value="FAD/NAD(P)-binding domain"/>
    <property type="match status" value="1"/>
</dbReference>
<evidence type="ECO:0000256" key="3">
    <source>
        <dbReference type="ARBA" id="ARBA00022630"/>
    </source>
</evidence>
<evidence type="ECO:0000313" key="7">
    <source>
        <dbReference type="EMBL" id="MBD3915562.1"/>
    </source>
</evidence>
<comment type="caution">
    <text evidence="7">The sequence shown here is derived from an EMBL/GenBank/DDBJ whole genome shotgun (WGS) entry which is preliminary data.</text>
</comment>
<dbReference type="Proteomes" id="UP000649289">
    <property type="component" value="Unassembled WGS sequence"/>
</dbReference>
<gene>
    <name evidence="7" type="ORF">IEZ25_13145</name>
</gene>
<dbReference type="Pfam" id="PF00732">
    <property type="entry name" value="GMC_oxred_N"/>
    <property type="match status" value="1"/>
</dbReference>
<dbReference type="PIRSF" id="PIRSF000137">
    <property type="entry name" value="Alcohol_oxidase"/>
    <property type="match status" value="1"/>
</dbReference>
<evidence type="ECO:0000259" key="6">
    <source>
        <dbReference type="Pfam" id="PF05199"/>
    </source>
</evidence>
<organism evidence="7 8">
    <name type="scientific">Nocardioides hwasunensis</name>
    <dbReference type="NCBI Taxonomy" id="397258"/>
    <lineage>
        <taxon>Bacteria</taxon>
        <taxon>Bacillati</taxon>
        <taxon>Actinomycetota</taxon>
        <taxon>Actinomycetes</taxon>
        <taxon>Propionibacteriales</taxon>
        <taxon>Nocardioidaceae</taxon>
        <taxon>Nocardioides</taxon>
    </lineage>
</organism>
<dbReference type="InterPro" id="IPR000172">
    <property type="entry name" value="GMC_OxRdtase_N"/>
</dbReference>
<dbReference type="SUPFAM" id="SSF54373">
    <property type="entry name" value="FAD-linked reductases, C-terminal domain"/>
    <property type="match status" value="1"/>
</dbReference>
<comment type="similarity">
    <text evidence="2">Belongs to the GMC oxidoreductase family.</text>
</comment>
<proteinExistence type="inferred from homology"/>
<dbReference type="InterPro" id="IPR036188">
    <property type="entry name" value="FAD/NAD-bd_sf"/>
</dbReference>
<sequence length="490" mass="51944">MPKILVVGAGSAGCVVAARLSEHDANDVWLLESGPDLDADPAARGLASVNWIDALGVTGAFDARLLATRTGRDEQRSYRRGRLVGGSASVNAMLALPGLPSDYDRWADELGLDDWAWERVAPTFEQLRPQLVATEDRTPVDAALMQAAAELGFSSDVDTYTPADGGGTLYRNADETGRRSSREVYLEPALDRPNLTLRADTGVDRLLVEDDVVTGVVLTDGSSLHADQVVLCAGAIETPAILLRSGLTHPGIGTGLQDHPAASILLRLKPEARTVDMSAPCINAVLRVSSTHAPGDIHVLPMHGALAATTPEHHAVLMAAVMTVTSTGVVRLDPDDPSGPPVVEERMLATDRDRDVMRQAVATVRDLLATTAFQDLVEEAFIDGTGTPVSALDDEQVYQTWLDQALGDYFHVVGTARMGRADDPAAVVDQAGRVHGLRGVRVIDCSIIPFVPAANTHLPVVMVAERLSATLATDLTTTPTHVSRPEGASA</sequence>
<comment type="cofactor">
    <cofactor evidence="1">
        <name>FAD</name>
        <dbReference type="ChEBI" id="CHEBI:57692"/>
    </cofactor>
</comment>
<dbReference type="InterPro" id="IPR007867">
    <property type="entry name" value="GMC_OxRtase_C"/>
</dbReference>
<accession>A0ABR8MLA6</accession>
<dbReference type="Gene3D" id="3.30.410.40">
    <property type="match status" value="1"/>
</dbReference>
<evidence type="ECO:0000256" key="1">
    <source>
        <dbReference type="ARBA" id="ARBA00001974"/>
    </source>
</evidence>
<reference evidence="7 8" key="1">
    <citation type="submission" date="2020-09" db="EMBL/GenBank/DDBJ databases">
        <title>novel species in genus Nocardioides.</title>
        <authorList>
            <person name="Zhang G."/>
        </authorList>
    </citation>
    <scope>NUCLEOTIDE SEQUENCE [LARGE SCALE GENOMIC DNA]</scope>
    <source>
        <strain evidence="7 8">19197</strain>
    </source>
</reference>
<evidence type="ECO:0000313" key="8">
    <source>
        <dbReference type="Proteomes" id="UP000649289"/>
    </source>
</evidence>
<keyword evidence="4" id="KW-0274">FAD</keyword>
<evidence type="ECO:0000259" key="5">
    <source>
        <dbReference type="Pfam" id="PF00732"/>
    </source>
</evidence>
<dbReference type="RefSeq" id="WP_191199895.1">
    <property type="nucleotide sequence ID" value="NZ_BAAAPA010000007.1"/>
</dbReference>
<dbReference type="PANTHER" id="PTHR11552">
    <property type="entry name" value="GLUCOSE-METHANOL-CHOLINE GMC OXIDOREDUCTASE"/>
    <property type="match status" value="1"/>
</dbReference>
<keyword evidence="3" id="KW-0285">Flavoprotein</keyword>
<protein>
    <submittedName>
        <fullName evidence="7">FAD-dependent oxidoreductase</fullName>
    </submittedName>
</protein>